<evidence type="ECO:0000313" key="7">
    <source>
        <dbReference type="Proteomes" id="UP000663651"/>
    </source>
</evidence>
<keyword evidence="4" id="KW-0804">Transcription</keyword>
<dbReference type="RefSeq" id="WP_207165397.1">
    <property type="nucleotide sequence ID" value="NZ_CP071382.1"/>
</dbReference>
<name>A0ABX7Q734_9BACT</name>
<dbReference type="NCBIfam" id="TIGR02937">
    <property type="entry name" value="sigma70-ECF"/>
    <property type="match status" value="1"/>
</dbReference>
<protein>
    <submittedName>
        <fullName evidence="6">RNA polymerase sigma factor</fullName>
        <ecNumber evidence="6">2.7.7.6</ecNumber>
    </submittedName>
</protein>
<dbReference type="SUPFAM" id="SSF88659">
    <property type="entry name" value="Sigma3 and sigma4 domains of RNA polymerase sigma factors"/>
    <property type="match status" value="1"/>
</dbReference>
<dbReference type="EC" id="2.7.7.6" evidence="6"/>
<keyword evidence="7" id="KW-1185">Reference proteome</keyword>
<dbReference type="InterPro" id="IPR014284">
    <property type="entry name" value="RNA_pol_sigma-70_dom"/>
</dbReference>
<reference evidence="6 7" key="1">
    <citation type="submission" date="2021-03" db="EMBL/GenBank/DDBJ databases">
        <title>Geobacter metallireducens gen. nov. sp. nov., a microorganism capable of coupling the complete oxidation of organic compounds to the reduction of iron and other metals.</title>
        <authorList>
            <person name="Li Y."/>
        </authorList>
    </citation>
    <scope>NUCLEOTIDE SEQUENCE [LARGE SCALE GENOMIC DNA]</scope>
    <source>
        <strain evidence="6 7">Jerry-YX</strain>
    </source>
</reference>
<keyword evidence="6" id="KW-0548">Nucleotidyltransferase</keyword>
<evidence type="ECO:0000256" key="3">
    <source>
        <dbReference type="ARBA" id="ARBA00023082"/>
    </source>
</evidence>
<keyword evidence="6" id="KW-0808">Transferase</keyword>
<accession>A0ABX7Q734</accession>
<dbReference type="InterPro" id="IPR013325">
    <property type="entry name" value="RNA_pol_sigma_r2"/>
</dbReference>
<dbReference type="Gene3D" id="1.10.1740.10">
    <property type="match status" value="1"/>
</dbReference>
<keyword evidence="2" id="KW-0805">Transcription regulation</keyword>
<dbReference type="Pfam" id="PF08281">
    <property type="entry name" value="Sigma70_r4_2"/>
    <property type="match status" value="1"/>
</dbReference>
<dbReference type="PANTHER" id="PTHR43133">
    <property type="entry name" value="RNA POLYMERASE ECF-TYPE SIGMA FACTO"/>
    <property type="match status" value="1"/>
</dbReference>
<evidence type="ECO:0000256" key="1">
    <source>
        <dbReference type="ARBA" id="ARBA00010641"/>
    </source>
</evidence>
<evidence type="ECO:0000256" key="2">
    <source>
        <dbReference type="ARBA" id="ARBA00023015"/>
    </source>
</evidence>
<organism evidence="6 7">
    <name type="scientific">Geobacter benzoatilyticus</name>
    <dbReference type="NCBI Taxonomy" id="2815309"/>
    <lineage>
        <taxon>Bacteria</taxon>
        <taxon>Pseudomonadati</taxon>
        <taxon>Thermodesulfobacteriota</taxon>
        <taxon>Desulfuromonadia</taxon>
        <taxon>Geobacterales</taxon>
        <taxon>Geobacteraceae</taxon>
        <taxon>Geobacter</taxon>
    </lineage>
</organism>
<dbReference type="InterPro" id="IPR013249">
    <property type="entry name" value="RNA_pol_sigma70_r4_t2"/>
</dbReference>
<dbReference type="InterPro" id="IPR036388">
    <property type="entry name" value="WH-like_DNA-bd_sf"/>
</dbReference>
<dbReference type="InterPro" id="IPR013324">
    <property type="entry name" value="RNA_pol_sigma_r3/r4-like"/>
</dbReference>
<dbReference type="Proteomes" id="UP000663651">
    <property type="component" value="Chromosome"/>
</dbReference>
<feature type="domain" description="RNA polymerase sigma factor 70 region 4 type 2" evidence="5">
    <location>
        <begin position="128"/>
        <end position="176"/>
    </location>
</feature>
<dbReference type="GO" id="GO:0003899">
    <property type="term" value="F:DNA-directed RNA polymerase activity"/>
    <property type="evidence" value="ECO:0007669"/>
    <property type="project" value="UniProtKB-EC"/>
</dbReference>
<sequence>MEQSKEERLDSNETLNLFLAGVERRAFRMARLATSDDDEALDLVQDAMLAFVSRYAGKPDGEWAPLFHRTLQNRIVDWHRHSSVRNRFRVWFGGREEDNNGSDPLENVADQSLPDPAASLQRRQLGTAIESAVSRLPLRQRQAFLLRAWEGLDTAQTAFAMGCSEGSVKTHYSRAVHTLRDLLEEFAS</sequence>
<dbReference type="PANTHER" id="PTHR43133:SF64">
    <property type="entry name" value="ECF SIGMA FACTOR"/>
    <property type="match status" value="1"/>
</dbReference>
<dbReference type="Gene3D" id="1.10.10.10">
    <property type="entry name" value="Winged helix-like DNA-binding domain superfamily/Winged helix DNA-binding domain"/>
    <property type="match status" value="1"/>
</dbReference>
<keyword evidence="3" id="KW-0731">Sigma factor</keyword>
<dbReference type="SUPFAM" id="SSF88946">
    <property type="entry name" value="Sigma2 domain of RNA polymerase sigma factors"/>
    <property type="match status" value="1"/>
</dbReference>
<dbReference type="EMBL" id="CP071382">
    <property type="protein sequence ID" value="QSV47291.1"/>
    <property type="molecule type" value="Genomic_DNA"/>
</dbReference>
<dbReference type="InterPro" id="IPR039425">
    <property type="entry name" value="RNA_pol_sigma-70-like"/>
</dbReference>
<evidence type="ECO:0000259" key="5">
    <source>
        <dbReference type="Pfam" id="PF08281"/>
    </source>
</evidence>
<evidence type="ECO:0000256" key="4">
    <source>
        <dbReference type="ARBA" id="ARBA00023163"/>
    </source>
</evidence>
<dbReference type="CDD" id="cd06171">
    <property type="entry name" value="Sigma70_r4"/>
    <property type="match status" value="1"/>
</dbReference>
<comment type="similarity">
    <text evidence="1">Belongs to the sigma-70 factor family. ECF subfamily.</text>
</comment>
<proteinExistence type="inferred from homology"/>
<evidence type="ECO:0000313" key="6">
    <source>
        <dbReference type="EMBL" id="QSV47291.1"/>
    </source>
</evidence>
<gene>
    <name evidence="6" type="ORF">JZM60_01350</name>
</gene>
<dbReference type="NCBIfam" id="NF006550">
    <property type="entry name" value="PRK09047.1"/>
    <property type="match status" value="1"/>
</dbReference>